<evidence type="ECO:0000256" key="3">
    <source>
        <dbReference type="ARBA" id="ARBA00022884"/>
    </source>
</evidence>
<keyword evidence="2" id="KW-0699">rRNA-binding</keyword>
<evidence type="ECO:0000256" key="6">
    <source>
        <dbReference type="SAM" id="Coils"/>
    </source>
</evidence>
<accession>A0A382JMC1</accession>
<keyword evidence="3" id="KW-0694">RNA-binding</keyword>
<protein>
    <recommendedName>
        <fullName evidence="8">50S ribosomal protein L22</fullName>
    </recommendedName>
</protein>
<dbReference type="InterPro" id="IPR047867">
    <property type="entry name" value="Ribosomal_uL22_bac/org-type"/>
</dbReference>
<evidence type="ECO:0000256" key="5">
    <source>
        <dbReference type="ARBA" id="ARBA00023274"/>
    </source>
</evidence>
<dbReference type="InterPro" id="IPR005727">
    <property type="entry name" value="Ribosomal_uL22_bac/chlpt-type"/>
</dbReference>
<dbReference type="HAMAP" id="MF_01331_B">
    <property type="entry name" value="Ribosomal_uL22_B"/>
    <property type="match status" value="1"/>
</dbReference>
<evidence type="ECO:0008006" key="8">
    <source>
        <dbReference type="Google" id="ProtNLM"/>
    </source>
</evidence>
<dbReference type="PANTHER" id="PTHR13501:SF8">
    <property type="entry name" value="LARGE RIBOSOMAL SUBUNIT PROTEIN UL22M"/>
    <property type="match status" value="1"/>
</dbReference>
<organism evidence="7">
    <name type="scientific">marine metagenome</name>
    <dbReference type="NCBI Taxonomy" id="408172"/>
    <lineage>
        <taxon>unclassified sequences</taxon>
        <taxon>metagenomes</taxon>
        <taxon>ecological metagenomes</taxon>
    </lineage>
</organism>
<reference evidence="7" key="1">
    <citation type="submission" date="2018-05" db="EMBL/GenBank/DDBJ databases">
        <authorList>
            <person name="Lanie J.A."/>
            <person name="Ng W.-L."/>
            <person name="Kazmierczak K.M."/>
            <person name="Andrzejewski T.M."/>
            <person name="Davidsen T.M."/>
            <person name="Wayne K.J."/>
            <person name="Tettelin H."/>
            <person name="Glass J.I."/>
            <person name="Rusch D."/>
            <person name="Podicherti R."/>
            <person name="Tsui H.-C.T."/>
            <person name="Winkler M.E."/>
        </authorList>
    </citation>
    <scope>NUCLEOTIDE SEQUENCE</scope>
</reference>
<dbReference type="Gene3D" id="3.90.470.10">
    <property type="entry name" value="Ribosomal protein L22/L17"/>
    <property type="match status" value="1"/>
</dbReference>
<keyword evidence="5" id="KW-0687">Ribonucleoprotein</keyword>
<dbReference type="CDD" id="cd00336">
    <property type="entry name" value="Ribosomal_L22"/>
    <property type="match status" value="1"/>
</dbReference>
<evidence type="ECO:0000256" key="1">
    <source>
        <dbReference type="ARBA" id="ARBA00009451"/>
    </source>
</evidence>
<dbReference type="GO" id="GO:0006412">
    <property type="term" value="P:translation"/>
    <property type="evidence" value="ECO:0007669"/>
    <property type="project" value="InterPro"/>
</dbReference>
<sequence length="161" mass="18083">MTVTSTSRNVRMSPKKVREVTRQIAGLPVARAQAVLANISRKSAQLVTKTLKTAIADAEHISNEWNETEIQNRVAELKEKINNKTNEKGALARKYRHLKAELERLEEYLDSKNKLATDSLVIKEAMAGAGTPLRRWRTRARGGGTPIIKRTSHIRITLSDE</sequence>
<comment type="similarity">
    <text evidence="1">Belongs to the universal ribosomal protein uL22 family.</text>
</comment>
<evidence type="ECO:0000256" key="4">
    <source>
        <dbReference type="ARBA" id="ARBA00022980"/>
    </source>
</evidence>
<dbReference type="GO" id="GO:0019843">
    <property type="term" value="F:rRNA binding"/>
    <property type="evidence" value="ECO:0007669"/>
    <property type="project" value="UniProtKB-KW"/>
</dbReference>
<name>A0A382JMC1_9ZZZZ</name>
<dbReference type="GO" id="GO:0022625">
    <property type="term" value="C:cytosolic large ribosomal subunit"/>
    <property type="evidence" value="ECO:0007669"/>
    <property type="project" value="TreeGrafter"/>
</dbReference>
<dbReference type="EMBL" id="UINC01075065">
    <property type="protein sequence ID" value="SVC12889.1"/>
    <property type="molecule type" value="Genomic_DNA"/>
</dbReference>
<gene>
    <name evidence="7" type="ORF">METZ01_LOCUS265743</name>
</gene>
<dbReference type="GO" id="GO:0003735">
    <property type="term" value="F:structural constituent of ribosome"/>
    <property type="evidence" value="ECO:0007669"/>
    <property type="project" value="InterPro"/>
</dbReference>
<dbReference type="PANTHER" id="PTHR13501">
    <property type="entry name" value="CHLOROPLAST 50S RIBOSOMAL PROTEIN L22-RELATED"/>
    <property type="match status" value="1"/>
</dbReference>
<dbReference type="Pfam" id="PF00237">
    <property type="entry name" value="Ribosomal_L22"/>
    <property type="match status" value="2"/>
</dbReference>
<keyword evidence="4" id="KW-0689">Ribosomal protein</keyword>
<proteinExistence type="inferred from homology"/>
<evidence type="ECO:0000256" key="2">
    <source>
        <dbReference type="ARBA" id="ARBA00022730"/>
    </source>
</evidence>
<keyword evidence="6" id="KW-0175">Coiled coil</keyword>
<dbReference type="InterPro" id="IPR036394">
    <property type="entry name" value="Ribosomal_uL22_sf"/>
</dbReference>
<dbReference type="SUPFAM" id="SSF54843">
    <property type="entry name" value="Ribosomal protein L22"/>
    <property type="match status" value="1"/>
</dbReference>
<feature type="coiled-coil region" evidence="6">
    <location>
        <begin position="67"/>
        <end position="115"/>
    </location>
</feature>
<dbReference type="InterPro" id="IPR001063">
    <property type="entry name" value="Ribosomal_uL22"/>
</dbReference>
<dbReference type="AlphaFoldDB" id="A0A382JMC1"/>
<evidence type="ECO:0000313" key="7">
    <source>
        <dbReference type="EMBL" id="SVC12889.1"/>
    </source>
</evidence>